<name>A0A6A6GZT0_VIRVR</name>
<feature type="region of interest" description="Disordered" evidence="1">
    <location>
        <begin position="110"/>
        <end position="190"/>
    </location>
</feature>
<proteinExistence type="predicted"/>
<feature type="region of interest" description="Disordered" evidence="1">
    <location>
        <begin position="204"/>
        <end position="224"/>
    </location>
</feature>
<protein>
    <submittedName>
        <fullName evidence="2">Uncharacterized protein</fullName>
    </submittedName>
</protein>
<feature type="compositionally biased region" description="Polar residues" evidence="1">
    <location>
        <begin position="137"/>
        <end position="149"/>
    </location>
</feature>
<reference evidence="2" key="1">
    <citation type="journal article" date="2020" name="Stud. Mycol.">
        <title>101 Dothideomycetes genomes: a test case for predicting lifestyles and emergence of pathogens.</title>
        <authorList>
            <person name="Haridas S."/>
            <person name="Albert R."/>
            <person name="Binder M."/>
            <person name="Bloem J."/>
            <person name="Labutti K."/>
            <person name="Salamov A."/>
            <person name="Andreopoulos B."/>
            <person name="Baker S."/>
            <person name="Barry K."/>
            <person name="Bills G."/>
            <person name="Bluhm B."/>
            <person name="Cannon C."/>
            <person name="Castanera R."/>
            <person name="Culley D."/>
            <person name="Daum C."/>
            <person name="Ezra D."/>
            <person name="Gonzalez J."/>
            <person name="Henrissat B."/>
            <person name="Kuo A."/>
            <person name="Liang C."/>
            <person name="Lipzen A."/>
            <person name="Lutzoni F."/>
            <person name="Magnuson J."/>
            <person name="Mondo S."/>
            <person name="Nolan M."/>
            <person name="Ohm R."/>
            <person name="Pangilinan J."/>
            <person name="Park H.-J."/>
            <person name="Ramirez L."/>
            <person name="Alfaro M."/>
            <person name="Sun H."/>
            <person name="Tritt A."/>
            <person name="Yoshinaga Y."/>
            <person name="Zwiers L.-H."/>
            <person name="Turgeon B."/>
            <person name="Goodwin S."/>
            <person name="Spatafora J."/>
            <person name="Crous P."/>
            <person name="Grigoriev I."/>
        </authorList>
    </citation>
    <scope>NUCLEOTIDE SEQUENCE</scope>
    <source>
        <strain evidence="2">Tuck. ex Michener</strain>
    </source>
</reference>
<feature type="region of interest" description="Disordered" evidence="1">
    <location>
        <begin position="345"/>
        <end position="403"/>
    </location>
</feature>
<accession>A0A6A6GZT0</accession>
<evidence type="ECO:0000313" key="2">
    <source>
        <dbReference type="EMBL" id="KAF2231078.1"/>
    </source>
</evidence>
<dbReference type="OrthoDB" id="10572183at2759"/>
<feature type="compositionally biased region" description="Basic and acidic residues" evidence="1">
    <location>
        <begin position="614"/>
        <end position="627"/>
    </location>
</feature>
<dbReference type="Proteomes" id="UP000800092">
    <property type="component" value="Unassembled WGS sequence"/>
</dbReference>
<dbReference type="EMBL" id="ML991832">
    <property type="protein sequence ID" value="KAF2231078.1"/>
    <property type="molecule type" value="Genomic_DNA"/>
</dbReference>
<dbReference type="AlphaFoldDB" id="A0A6A6GZT0"/>
<feature type="compositionally biased region" description="Basic and acidic residues" evidence="1">
    <location>
        <begin position="488"/>
        <end position="506"/>
    </location>
</feature>
<feature type="compositionally biased region" description="Polar residues" evidence="1">
    <location>
        <begin position="171"/>
        <end position="190"/>
    </location>
</feature>
<evidence type="ECO:0000313" key="3">
    <source>
        <dbReference type="Proteomes" id="UP000800092"/>
    </source>
</evidence>
<organism evidence="2 3">
    <name type="scientific">Viridothelium virens</name>
    <name type="common">Speckled blister lichen</name>
    <name type="synonym">Trypethelium virens</name>
    <dbReference type="NCBI Taxonomy" id="1048519"/>
    <lineage>
        <taxon>Eukaryota</taxon>
        <taxon>Fungi</taxon>
        <taxon>Dikarya</taxon>
        <taxon>Ascomycota</taxon>
        <taxon>Pezizomycotina</taxon>
        <taxon>Dothideomycetes</taxon>
        <taxon>Dothideomycetes incertae sedis</taxon>
        <taxon>Trypetheliales</taxon>
        <taxon>Trypetheliaceae</taxon>
        <taxon>Viridothelium</taxon>
    </lineage>
</organism>
<sequence length="627" mass="70782">MASKSISRSVPIAVADCDMPTDFHEIAQDTWTTLEEFKEHLFKVFRRDRQLHLKLLWDWRRPSLRIPDAYWDADQKPTFMQEIAKHNNEMYARFYDPIQESVSIKSEFKGTKDDPVQLEDGINENHSPVSLHPHLPSKNSYTFMDSPSATCPDLFGQRPNPPSPRSRESSVTMRNTTSTGEPSTAGNHCSPQALDVLLDHISEDESDQQKGQSGTEPHGKRQVPEYGDQSIVGLTFKGLPQKSALQPNAVRQFTLPNAMTYRNLQSWAKKVVNRLLPQNGSMRQSLEPGDIKIWIGSDEKTLTAFTTDRRLGDYVTQGQFGGDRLPRLFMQLEVILKGTKSVDGARSGAEMAGHPSPSQAPPSPSAKTCTTNREVTQPAQKGKKQLPIPPVLRGERQKDPSEPWWLIGRSKESLPGNGRRKNAVVAWICTNKNMRLRSHMCDESGNRLQSKPKKLKLSCVELRPEFQAYGQSRPALNNHLLSLLEQAHRTSRDYRPQREDPREALGEIRQGPPTTPSPSHTTETVAPPMSSPNSRRKFKGMTSEFAKECSQAMRPDIAVNRHLIPPSTAPKSKKSNWSRIPSQDPVTGDYTHYARDDSADEDYNMEDGASVSYVREDIPYRKRKREL</sequence>
<keyword evidence="3" id="KW-1185">Reference proteome</keyword>
<feature type="region of interest" description="Disordered" evidence="1">
    <location>
        <begin position="563"/>
        <end position="627"/>
    </location>
</feature>
<feature type="region of interest" description="Disordered" evidence="1">
    <location>
        <begin position="488"/>
        <end position="541"/>
    </location>
</feature>
<feature type="compositionally biased region" description="Polar residues" evidence="1">
    <location>
        <begin position="367"/>
        <end position="379"/>
    </location>
</feature>
<evidence type="ECO:0000256" key="1">
    <source>
        <dbReference type="SAM" id="MobiDB-lite"/>
    </source>
</evidence>
<gene>
    <name evidence="2" type="ORF">EV356DRAFT_507887</name>
</gene>